<keyword evidence="1" id="KW-1133">Transmembrane helix</keyword>
<dbReference type="RefSeq" id="WP_012567149.1">
    <property type="nucleotide sequence ID" value="NZ_JBHTCM010000010.1"/>
</dbReference>
<keyword evidence="1" id="KW-0812">Transmembrane</keyword>
<evidence type="ECO:0000313" key="3">
    <source>
        <dbReference type="Proteomes" id="UP001596456"/>
    </source>
</evidence>
<dbReference type="Proteomes" id="UP001596456">
    <property type="component" value="Unassembled WGS sequence"/>
</dbReference>
<comment type="caution">
    <text evidence="2">The sequence shown here is derived from an EMBL/GenBank/DDBJ whole genome shotgun (WGS) entry which is preliminary data.</text>
</comment>
<reference evidence="3" key="1">
    <citation type="journal article" date="2019" name="Int. J. Syst. Evol. Microbiol.">
        <title>The Global Catalogue of Microorganisms (GCM) 10K type strain sequencing project: providing services to taxonomists for standard genome sequencing and annotation.</title>
        <authorList>
            <consortium name="The Broad Institute Genomics Platform"/>
            <consortium name="The Broad Institute Genome Sequencing Center for Infectious Disease"/>
            <person name="Wu L."/>
            <person name="Ma J."/>
        </authorList>
    </citation>
    <scope>NUCLEOTIDE SEQUENCE [LARGE SCALE GENOMIC DNA]</scope>
    <source>
        <strain evidence="3">CGMCC 1.16275</strain>
    </source>
</reference>
<protein>
    <submittedName>
        <fullName evidence="2">Uncharacterized protein</fullName>
    </submittedName>
</protein>
<name>A0ABW2KTR9_9PROT</name>
<evidence type="ECO:0000256" key="1">
    <source>
        <dbReference type="SAM" id="Phobius"/>
    </source>
</evidence>
<sequence>MQRPVGKATARTAAADTGRALLALHLSGAATALLLLALRLIGP</sequence>
<dbReference type="EMBL" id="JBHTCM010000010">
    <property type="protein sequence ID" value="MFC7333442.1"/>
    <property type="molecule type" value="Genomic_DNA"/>
</dbReference>
<proteinExistence type="predicted"/>
<keyword evidence="1" id="KW-0472">Membrane</keyword>
<feature type="transmembrane region" description="Helical" evidence="1">
    <location>
        <begin position="21"/>
        <end position="41"/>
    </location>
</feature>
<keyword evidence="3" id="KW-1185">Reference proteome</keyword>
<organism evidence="2 3">
    <name type="scientific">Rhodocista pekingensis</name>
    <dbReference type="NCBI Taxonomy" id="201185"/>
    <lineage>
        <taxon>Bacteria</taxon>
        <taxon>Pseudomonadati</taxon>
        <taxon>Pseudomonadota</taxon>
        <taxon>Alphaproteobacteria</taxon>
        <taxon>Rhodospirillales</taxon>
        <taxon>Azospirillaceae</taxon>
        <taxon>Rhodocista</taxon>
    </lineage>
</organism>
<accession>A0ABW2KTR9</accession>
<gene>
    <name evidence="2" type="ORF">ACFQPS_09740</name>
</gene>
<evidence type="ECO:0000313" key="2">
    <source>
        <dbReference type="EMBL" id="MFC7333442.1"/>
    </source>
</evidence>